<evidence type="ECO:0000256" key="4">
    <source>
        <dbReference type="SAM" id="Phobius"/>
    </source>
</evidence>
<feature type="transmembrane region" description="Helical" evidence="4">
    <location>
        <begin position="12"/>
        <end position="34"/>
    </location>
</feature>
<protein>
    <submittedName>
        <fullName evidence="7">Transmembrane protein 225 isoform X1</fullName>
    </submittedName>
</protein>
<gene>
    <name evidence="7" type="primary">TMEM225</name>
</gene>
<feature type="transmembrane region" description="Helical" evidence="4">
    <location>
        <begin position="96"/>
        <end position="118"/>
    </location>
</feature>
<dbReference type="InterPro" id="IPR033542">
    <property type="entry name" value="TM225"/>
</dbReference>
<dbReference type="PANTHER" id="PTHR36477">
    <property type="entry name" value="TRANSMEMBRANE PROTEIN 225"/>
    <property type="match status" value="1"/>
</dbReference>
<dbReference type="Pfam" id="PF25452">
    <property type="entry name" value="TM225"/>
    <property type="match status" value="1"/>
</dbReference>
<evidence type="ECO:0000259" key="5">
    <source>
        <dbReference type="Pfam" id="PF25452"/>
    </source>
</evidence>
<evidence type="ECO:0000313" key="7">
    <source>
        <dbReference type="RefSeq" id="XP_060035825.1"/>
    </source>
</evidence>
<name>A0ABM3WGX4_ERIEU</name>
<dbReference type="GeneID" id="103118761"/>
<keyword evidence="6" id="KW-1185">Reference proteome</keyword>
<organism evidence="6 7">
    <name type="scientific">Erinaceus europaeus</name>
    <name type="common">Western European hedgehog</name>
    <dbReference type="NCBI Taxonomy" id="9365"/>
    <lineage>
        <taxon>Eukaryota</taxon>
        <taxon>Metazoa</taxon>
        <taxon>Chordata</taxon>
        <taxon>Craniata</taxon>
        <taxon>Vertebrata</taxon>
        <taxon>Euteleostomi</taxon>
        <taxon>Mammalia</taxon>
        <taxon>Eutheria</taxon>
        <taxon>Laurasiatheria</taxon>
        <taxon>Eulipotyphla</taxon>
        <taxon>Erinaceidae</taxon>
        <taxon>Erinaceinae</taxon>
        <taxon>Erinaceus</taxon>
    </lineage>
</organism>
<sequence>MVTIPLRSVQAVNLLLSSGIVIFMSAGVIIETWVELNLETKNPRSHSPWLYYGDLWPEADDMKFVRTLMISVFSLAFIHNLFLGLEYSYMIPETKYLHLIPTLLGLVTGGLHLCALVLYHQKLIQGVPMYYSSYKITWVTFTTYFNAFCSAVSGVLSFLPHISSTCLKFTHTSSEESLVMQESTSSIKVVTLPERTAMPRSIVRVHSGDVKPHVPTRRVTWAL</sequence>
<evidence type="ECO:0000256" key="2">
    <source>
        <dbReference type="ARBA" id="ARBA00022692"/>
    </source>
</evidence>
<dbReference type="PANTHER" id="PTHR36477:SF1">
    <property type="entry name" value="TRANSMEMBRANE PROTEIN 225"/>
    <property type="match status" value="1"/>
</dbReference>
<feature type="domain" description="Transmembrane protein 225" evidence="5">
    <location>
        <begin position="1"/>
        <end position="162"/>
    </location>
</feature>
<accession>A0ABM3WGX4</accession>
<dbReference type="Proteomes" id="UP001652624">
    <property type="component" value="Chromosome 20"/>
</dbReference>
<keyword evidence="4" id="KW-1133">Transmembrane helix</keyword>
<feature type="transmembrane region" description="Helical" evidence="4">
    <location>
        <begin position="138"/>
        <end position="159"/>
    </location>
</feature>
<dbReference type="InterPro" id="IPR057351">
    <property type="entry name" value="TM225_dom"/>
</dbReference>
<feature type="transmembrane region" description="Helical" evidence="4">
    <location>
        <begin position="64"/>
        <end position="84"/>
    </location>
</feature>
<comment type="subcellular location">
    <subcellularLocation>
        <location evidence="1">Membrane</location>
        <topology evidence="1">Multi-pass membrane protein</topology>
    </subcellularLocation>
</comment>
<keyword evidence="3 4" id="KW-0472">Membrane</keyword>
<evidence type="ECO:0000256" key="1">
    <source>
        <dbReference type="ARBA" id="ARBA00004141"/>
    </source>
</evidence>
<evidence type="ECO:0000256" key="3">
    <source>
        <dbReference type="ARBA" id="ARBA00023136"/>
    </source>
</evidence>
<proteinExistence type="predicted"/>
<keyword evidence="2 4" id="KW-0812">Transmembrane</keyword>
<evidence type="ECO:0000313" key="6">
    <source>
        <dbReference type="Proteomes" id="UP001652624"/>
    </source>
</evidence>
<reference evidence="7" key="1">
    <citation type="submission" date="2025-08" db="UniProtKB">
        <authorList>
            <consortium name="RefSeq"/>
        </authorList>
    </citation>
    <scope>IDENTIFICATION</scope>
</reference>
<dbReference type="RefSeq" id="XP_060035825.1">
    <property type="nucleotide sequence ID" value="XM_060179842.1"/>
</dbReference>